<keyword evidence="4 7" id="KW-0812">Transmembrane</keyword>
<dbReference type="InterPro" id="IPR011701">
    <property type="entry name" value="MFS"/>
</dbReference>
<evidence type="ECO:0000256" key="3">
    <source>
        <dbReference type="ARBA" id="ARBA00022475"/>
    </source>
</evidence>
<reference evidence="10" key="2">
    <citation type="submission" date="2019-12" db="EMBL/GenBank/DDBJ databases">
        <authorList>
            <person name="Hoang T.H.H."/>
            <person name="Okutani A."/>
        </authorList>
    </citation>
    <scope>NUCLEOTIDE SEQUENCE</scope>
    <source>
        <strain evidence="11">LaLC</strain>
        <strain evidence="12">LamDB</strain>
        <strain evidence="10">QuyetLC</strain>
    </source>
</reference>
<feature type="domain" description="Major facilitator superfamily (MFS) profile" evidence="8">
    <location>
        <begin position="1"/>
        <end position="202"/>
    </location>
</feature>
<evidence type="ECO:0000256" key="1">
    <source>
        <dbReference type="ARBA" id="ARBA00004651"/>
    </source>
</evidence>
<comment type="caution">
    <text evidence="10">The sequence shown here is derived from an EMBL/GenBank/DDBJ whole genome shotgun (WGS) entry which is preliminary data.</text>
</comment>
<dbReference type="InterPro" id="IPR050189">
    <property type="entry name" value="MFS_Efflux_Transporters"/>
</dbReference>
<gene>
    <name evidence="11" type="ORF">LaLC_39560</name>
    <name evidence="12" type="ORF">LamDB_23880</name>
    <name evidence="10" type="ORF">QuyetLC_39400</name>
    <name evidence="9" type="ORF">TuanDB_29700</name>
</gene>
<evidence type="ECO:0000313" key="11">
    <source>
        <dbReference type="EMBL" id="GEU22129.1"/>
    </source>
</evidence>
<dbReference type="PANTHER" id="PTHR43124:SF3">
    <property type="entry name" value="CHLORAMPHENICOL EFFLUX PUMP RV0191"/>
    <property type="match status" value="1"/>
</dbReference>
<dbReference type="SUPFAM" id="SSF103473">
    <property type="entry name" value="MFS general substrate transporter"/>
    <property type="match status" value="1"/>
</dbReference>
<dbReference type="GO" id="GO:0005886">
    <property type="term" value="C:plasma membrane"/>
    <property type="evidence" value="ECO:0007669"/>
    <property type="project" value="UniProtKB-SubCell"/>
</dbReference>
<evidence type="ECO:0000256" key="5">
    <source>
        <dbReference type="ARBA" id="ARBA00022989"/>
    </source>
</evidence>
<evidence type="ECO:0000313" key="9">
    <source>
        <dbReference type="EMBL" id="GET99201.1"/>
    </source>
</evidence>
<evidence type="ECO:0000256" key="7">
    <source>
        <dbReference type="SAM" id="Phobius"/>
    </source>
</evidence>
<evidence type="ECO:0000313" key="12">
    <source>
        <dbReference type="EMBL" id="GEU22950.1"/>
    </source>
</evidence>
<dbReference type="PANTHER" id="PTHR43124">
    <property type="entry name" value="PURINE EFFLUX PUMP PBUE"/>
    <property type="match status" value="1"/>
</dbReference>
<dbReference type="EMBL" id="BLEX01000003">
    <property type="protein sequence ID" value="GEU22950.1"/>
    <property type="molecule type" value="Genomic_DNA"/>
</dbReference>
<evidence type="ECO:0000256" key="6">
    <source>
        <dbReference type="ARBA" id="ARBA00023136"/>
    </source>
</evidence>
<dbReference type="Gene3D" id="1.20.1250.20">
    <property type="entry name" value="MFS general substrate transporter like domains"/>
    <property type="match status" value="1"/>
</dbReference>
<sequence length="202" mass="22689">MVMVPSLLIAAIGGAITGWVSWKVDNPYTWILIGRAIQGIGAAGAMPVVIPCVGDLYKDEKQVSTGLGIIETSNTFGKVLSPILGSALAAIVWFLPFWAIPVLCIVSIVLLLVLVKAKKQEGEVPPLKEFIKSIVATFREKGRWLVQLLCLFYSEFSFICQLYWNQSMTFMVYGKGVYLRFRYLYCHLVHIWLVKKLEIIKM</sequence>
<evidence type="ECO:0000259" key="8">
    <source>
        <dbReference type="PROSITE" id="PS50850"/>
    </source>
</evidence>
<evidence type="ECO:0000256" key="4">
    <source>
        <dbReference type="ARBA" id="ARBA00022692"/>
    </source>
</evidence>
<keyword evidence="2" id="KW-0813">Transport</keyword>
<dbReference type="Pfam" id="PF07690">
    <property type="entry name" value="MFS_1"/>
    <property type="match status" value="1"/>
</dbReference>
<dbReference type="InterPro" id="IPR020846">
    <property type="entry name" value="MFS_dom"/>
</dbReference>
<comment type="subcellular location">
    <subcellularLocation>
        <location evidence="1">Cell membrane</location>
        <topology evidence="1">Multi-pass membrane protein</topology>
    </subcellularLocation>
</comment>
<dbReference type="GO" id="GO:0022857">
    <property type="term" value="F:transmembrane transporter activity"/>
    <property type="evidence" value="ECO:0007669"/>
    <property type="project" value="InterPro"/>
</dbReference>
<proteinExistence type="predicted"/>
<evidence type="ECO:0000313" key="10">
    <source>
        <dbReference type="EMBL" id="GEU19322.1"/>
    </source>
</evidence>
<keyword evidence="3" id="KW-1003">Cell membrane</keyword>
<reference evidence="10" key="1">
    <citation type="submission" date="2019-12" db="EMBL/GenBank/DDBJ databases">
        <title>Epidemiological and comparative genomic analysis of Bacillus anthracis isolated from northern Vietnam.</title>
        <authorList>
            <person name="Hoang T.T.H."/>
            <person name="Dang D.A."/>
            <person name="Pham M.H."/>
            <person name="Luong M.H."/>
            <person name="Tran N.D."/>
            <person name="Nguyen T.H."/>
            <person name="Nguyen T.T."/>
            <person name="Inoue S."/>
            <person name="Morikawa S."/>
            <person name="Okutani A."/>
        </authorList>
    </citation>
    <scope>NUCLEOTIDE SEQUENCE</scope>
    <source>
        <strain evidence="11">LaLC</strain>
        <strain evidence="12">LamDB</strain>
        <strain evidence="10">QuyetLC</strain>
        <strain evidence="9">TuanDB</strain>
    </source>
</reference>
<keyword evidence="5 7" id="KW-1133">Transmembrane helix</keyword>
<dbReference type="AlphaFoldDB" id="A0A640N045"/>
<dbReference type="InterPro" id="IPR036259">
    <property type="entry name" value="MFS_trans_sf"/>
</dbReference>
<protein>
    <recommendedName>
        <fullName evidence="8">Major facilitator superfamily (MFS) profile domain-containing protein</fullName>
    </recommendedName>
</protein>
<keyword evidence="6 7" id="KW-0472">Membrane</keyword>
<accession>A0A640N045</accession>
<dbReference type="EMBL" id="BLEY01000051">
    <property type="protein sequence ID" value="GEU19322.1"/>
    <property type="molecule type" value="Genomic_DNA"/>
</dbReference>
<dbReference type="EMBL" id="BLEW01000008">
    <property type="protein sequence ID" value="GEU22129.1"/>
    <property type="molecule type" value="Genomic_DNA"/>
</dbReference>
<feature type="transmembrane region" description="Helical" evidence="7">
    <location>
        <begin position="90"/>
        <end position="115"/>
    </location>
</feature>
<evidence type="ECO:0000256" key="2">
    <source>
        <dbReference type="ARBA" id="ARBA00022448"/>
    </source>
</evidence>
<dbReference type="PROSITE" id="PS50850">
    <property type="entry name" value="MFS"/>
    <property type="match status" value="1"/>
</dbReference>
<organism evidence="10">
    <name type="scientific">Bacillus anthracis</name>
    <name type="common">anthrax bacterium</name>
    <dbReference type="NCBI Taxonomy" id="1392"/>
    <lineage>
        <taxon>Bacteria</taxon>
        <taxon>Bacillati</taxon>
        <taxon>Bacillota</taxon>
        <taxon>Bacilli</taxon>
        <taxon>Bacillales</taxon>
        <taxon>Bacillaceae</taxon>
        <taxon>Bacillus</taxon>
        <taxon>Bacillus cereus group</taxon>
    </lineage>
</organism>
<dbReference type="EMBL" id="BLET01000202">
    <property type="protein sequence ID" value="GET99201.1"/>
    <property type="molecule type" value="Genomic_DNA"/>
</dbReference>
<name>A0A640N045_BACAN</name>